<evidence type="ECO:0000256" key="5">
    <source>
        <dbReference type="SAM" id="Phobius"/>
    </source>
</evidence>
<feature type="transmembrane region" description="Helical" evidence="5">
    <location>
        <begin position="28"/>
        <end position="52"/>
    </location>
</feature>
<feature type="transmembrane region" description="Helical" evidence="5">
    <location>
        <begin position="64"/>
        <end position="81"/>
    </location>
</feature>
<keyword evidence="3 5" id="KW-1133">Transmembrane helix</keyword>
<evidence type="ECO:0000256" key="1">
    <source>
        <dbReference type="ARBA" id="ARBA00004141"/>
    </source>
</evidence>
<dbReference type="AlphaFoldDB" id="X1EKZ9"/>
<dbReference type="Pfam" id="PF00939">
    <property type="entry name" value="Na_sulph_symp"/>
    <property type="match status" value="1"/>
</dbReference>
<dbReference type="PANTHER" id="PTHR10283">
    <property type="entry name" value="SOLUTE CARRIER FAMILY 13 MEMBER"/>
    <property type="match status" value="1"/>
</dbReference>
<dbReference type="EMBL" id="BART01037617">
    <property type="protein sequence ID" value="GAH09338.1"/>
    <property type="molecule type" value="Genomic_DNA"/>
</dbReference>
<accession>X1EKZ9</accession>
<feature type="transmembrane region" description="Helical" evidence="5">
    <location>
        <begin position="102"/>
        <end position="125"/>
    </location>
</feature>
<name>X1EKZ9_9ZZZZ</name>
<feature type="non-terminal residue" evidence="6">
    <location>
        <position position="1"/>
    </location>
</feature>
<dbReference type="GO" id="GO:0005886">
    <property type="term" value="C:plasma membrane"/>
    <property type="evidence" value="ECO:0007669"/>
    <property type="project" value="TreeGrafter"/>
</dbReference>
<feature type="non-terminal residue" evidence="6">
    <location>
        <position position="150"/>
    </location>
</feature>
<dbReference type="InterPro" id="IPR001898">
    <property type="entry name" value="SLC13A/DASS"/>
</dbReference>
<gene>
    <name evidence="6" type="ORF">S01H4_62842</name>
</gene>
<keyword evidence="2 5" id="KW-0812">Transmembrane</keyword>
<reference evidence="6" key="1">
    <citation type="journal article" date="2014" name="Front. Microbiol.">
        <title>High frequency of phylogenetically diverse reductive dehalogenase-homologous genes in deep subseafloor sedimentary metagenomes.</title>
        <authorList>
            <person name="Kawai M."/>
            <person name="Futagami T."/>
            <person name="Toyoda A."/>
            <person name="Takaki Y."/>
            <person name="Nishi S."/>
            <person name="Hori S."/>
            <person name="Arai W."/>
            <person name="Tsubouchi T."/>
            <person name="Morono Y."/>
            <person name="Uchiyama I."/>
            <person name="Ito T."/>
            <person name="Fujiyama A."/>
            <person name="Inagaki F."/>
            <person name="Takami H."/>
        </authorList>
    </citation>
    <scope>NUCLEOTIDE SEQUENCE</scope>
    <source>
        <strain evidence="6">Expedition CK06-06</strain>
    </source>
</reference>
<dbReference type="GO" id="GO:1905039">
    <property type="term" value="P:carboxylic acid transmembrane transport"/>
    <property type="evidence" value="ECO:0007669"/>
    <property type="project" value="UniProtKB-ARBA"/>
</dbReference>
<sequence>KSGFTISRDIFHNQYKSLDKISWEEKSVLTIFILLALAWLTRADIVIGSFTIYGWSGLFPNPEYITDGVVAIILAGLLYILPGKRAPRIMDWETTKKLPWGIILLFGGGFALAGGFMSSGLSSWIGQQLQGAGSLSPIVVIGSICTLLTF</sequence>
<proteinExistence type="predicted"/>
<comment type="subcellular location">
    <subcellularLocation>
        <location evidence="1">Membrane</location>
        <topology evidence="1">Multi-pass membrane protein</topology>
    </subcellularLocation>
</comment>
<evidence type="ECO:0000313" key="6">
    <source>
        <dbReference type="EMBL" id="GAH09338.1"/>
    </source>
</evidence>
<organism evidence="6">
    <name type="scientific">marine sediment metagenome</name>
    <dbReference type="NCBI Taxonomy" id="412755"/>
    <lineage>
        <taxon>unclassified sequences</taxon>
        <taxon>metagenomes</taxon>
        <taxon>ecological metagenomes</taxon>
    </lineage>
</organism>
<dbReference type="PANTHER" id="PTHR10283:SF82">
    <property type="entry name" value="SOLUTE CARRIER FAMILY 13 MEMBER 2"/>
    <property type="match status" value="1"/>
</dbReference>
<evidence type="ECO:0000256" key="2">
    <source>
        <dbReference type="ARBA" id="ARBA00022692"/>
    </source>
</evidence>
<comment type="caution">
    <text evidence="6">The sequence shown here is derived from an EMBL/GenBank/DDBJ whole genome shotgun (WGS) entry which is preliminary data.</text>
</comment>
<dbReference type="GO" id="GO:0008514">
    <property type="term" value="F:organic anion transmembrane transporter activity"/>
    <property type="evidence" value="ECO:0007669"/>
    <property type="project" value="UniProtKB-ARBA"/>
</dbReference>
<evidence type="ECO:0000256" key="4">
    <source>
        <dbReference type="ARBA" id="ARBA00023136"/>
    </source>
</evidence>
<protein>
    <recommendedName>
        <fullName evidence="7">Citrate transporter-like domain-containing protein</fullName>
    </recommendedName>
</protein>
<evidence type="ECO:0000256" key="3">
    <source>
        <dbReference type="ARBA" id="ARBA00022989"/>
    </source>
</evidence>
<keyword evidence="4 5" id="KW-0472">Membrane</keyword>
<evidence type="ECO:0008006" key="7">
    <source>
        <dbReference type="Google" id="ProtNLM"/>
    </source>
</evidence>